<feature type="compositionally biased region" description="Low complexity" evidence="1">
    <location>
        <begin position="289"/>
        <end position="298"/>
    </location>
</feature>
<feature type="transmembrane region" description="Helical" evidence="2">
    <location>
        <begin position="99"/>
        <end position="116"/>
    </location>
</feature>
<gene>
    <name evidence="3" type="ORF">ACH5RR_015084</name>
</gene>
<evidence type="ECO:0000256" key="2">
    <source>
        <dbReference type="SAM" id="Phobius"/>
    </source>
</evidence>
<dbReference type="EMBL" id="JBJUIK010000007">
    <property type="protein sequence ID" value="KAL3522250.1"/>
    <property type="molecule type" value="Genomic_DNA"/>
</dbReference>
<proteinExistence type="predicted"/>
<evidence type="ECO:0000256" key="1">
    <source>
        <dbReference type="SAM" id="MobiDB-lite"/>
    </source>
</evidence>
<dbReference type="PANTHER" id="PTHR36888:SF2">
    <property type="entry name" value="TETRATRICOPEPTIDE REPEAT (TPR)-LIKE SUPERFAMILY PROTEIN"/>
    <property type="match status" value="1"/>
</dbReference>
<keyword evidence="2" id="KW-1133">Transmembrane helix</keyword>
<evidence type="ECO:0000313" key="3">
    <source>
        <dbReference type="EMBL" id="KAL3522250.1"/>
    </source>
</evidence>
<organism evidence="3 4">
    <name type="scientific">Cinchona calisaya</name>
    <dbReference type="NCBI Taxonomy" id="153742"/>
    <lineage>
        <taxon>Eukaryota</taxon>
        <taxon>Viridiplantae</taxon>
        <taxon>Streptophyta</taxon>
        <taxon>Embryophyta</taxon>
        <taxon>Tracheophyta</taxon>
        <taxon>Spermatophyta</taxon>
        <taxon>Magnoliopsida</taxon>
        <taxon>eudicotyledons</taxon>
        <taxon>Gunneridae</taxon>
        <taxon>Pentapetalae</taxon>
        <taxon>asterids</taxon>
        <taxon>lamiids</taxon>
        <taxon>Gentianales</taxon>
        <taxon>Rubiaceae</taxon>
        <taxon>Cinchonoideae</taxon>
        <taxon>Cinchoneae</taxon>
        <taxon>Cinchona</taxon>
    </lineage>
</organism>
<dbReference type="Gene3D" id="1.25.40.10">
    <property type="entry name" value="Tetratricopeptide repeat domain"/>
    <property type="match status" value="1"/>
</dbReference>
<dbReference type="InterPro" id="IPR011990">
    <property type="entry name" value="TPR-like_helical_dom_sf"/>
</dbReference>
<dbReference type="PANTHER" id="PTHR36888">
    <property type="entry name" value="TETRATRICOPEPTIDE-LIKE HELICAL DOMAIN-CONTAINING PROTEIN-RELATED"/>
    <property type="match status" value="1"/>
</dbReference>
<keyword evidence="4" id="KW-1185">Reference proteome</keyword>
<keyword evidence="2" id="KW-0472">Membrane</keyword>
<reference evidence="3 4" key="1">
    <citation type="submission" date="2024-11" db="EMBL/GenBank/DDBJ databases">
        <title>A near-complete genome assembly of Cinchona calisaya.</title>
        <authorList>
            <person name="Lian D.C."/>
            <person name="Zhao X.W."/>
            <person name="Wei L."/>
        </authorList>
    </citation>
    <scope>NUCLEOTIDE SEQUENCE [LARGE SCALE GENOMIC DNA]</scope>
    <source>
        <tissue evidence="3">Nenye</tissue>
    </source>
</reference>
<evidence type="ECO:0000313" key="4">
    <source>
        <dbReference type="Proteomes" id="UP001630127"/>
    </source>
</evidence>
<dbReference type="Proteomes" id="UP001630127">
    <property type="component" value="Unassembled WGS sequence"/>
</dbReference>
<protein>
    <submittedName>
        <fullName evidence="3">Uncharacterized protein</fullName>
    </submittedName>
</protein>
<keyword evidence="2" id="KW-0812">Transmembrane</keyword>
<name>A0ABD2ZV87_9GENT</name>
<comment type="caution">
    <text evidence="3">The sequence shown here is derived from an EMBL/GenBank/DDBJ whole genome shotgun (WGS) entry which is preliminary data.</text>
</comment>
<dbReference type="AlphaFoldDB" id="A0ABD2ZV87"/>
<feature type="transmembrane region" description="Helical" evidence="2">
    <location>
        <begin position="122"/>
        <end position="143"/>
    </location>
</feature>
<accession>A0ABD2ZV87</accession>
<feature type="region of interest" description="Disordered" evidence="1">
    <location>
        <begin position="273"/>
        <end position="336"/>
    </location>
</feature>
<dbReference type="SUPFAM" id="SSF48452">
    <property type="entry name" value="TPR-like"/>
    <property type="match status" value="1"/>
</dbReference>
<sequence length="736" mass="82622">MNILITKRPILQLGPQFSPQNFIFYTIPLSHKNLNFIPFSSEKCSCNPKTLTFCSNTAFSESSSISYGGWDHPHFNGKFDQSSEYKSFLISLGIGDKKFLFVYLLGFVCALAISRIKVSSLIGFPACAVVFGVGFSMGFFNGGNMSLNGAKKRPKDDNFKDFVDKLGNLVDLLSGVDVKIVNLKNGIKKGIECNQISLEDLKGFLKTLESIYLGSLNAKSIAEDCMGSVLVENQDLDRNLNQNSSRRKKEVGENGFSFLGLLGNFFRGKETSSKAVKMKDSSKRESDNVEVNNQVQDNILAPLAQERTSKSLSNRNVENDDKGLLGNTSDNEALNRGKAENLSSRARRMNTVTENENVEFEEMDGAVKAVLKSNKYTYEKRRLEYMSNREASRKTGHAREGERWASHDGLIDSMDFRVSLKHRKTETSYGQEQNTYNLQEQFEDFDSIENAEKEAYGSFVRGENVIPDTENCWTNDKSTMASDDMEFSRCLAEANILLKEAKECFVLKGDDEVAENFLRKSAGLLSKAINIRPMSLLAVGQLGNTFLLHGELKLRLSRGLRAQLGTVKPLSVDKWETTDNLVSRKDKIASVLVNVCEECEELLVNAGRKYSLALSIDGNDMRAMYNWGLALFFRAQLIADIGPAAARDADKIFLAAIDKFDAMMSKSNVHAPDALYRWGATLQQRSRLRPRNSKEKVKLLQQARRLYEDALDFDSENMQVQKALSSCVSELKYWYD</sequence>
<feature type="compositionally biased region" description="Basic and acidic residues" evidence="1">
    <location>
        <begin position="273"/>
        <end position="287"/>
    </location>
</feature>